<evidence type="ECO:0000256" key="1">
    <source>
        <dbReference type="SAM" id="Phobius"/>
    </source>
</evidence>
<dbReference type="RefSeq" id="WP_146961869.1">
    <property type="nucleotide sequence ID" value="NZ_AP019834.1"/>
</dbReference>
<proteinExistence type="predicted"/>
<dbReference type="Proteomes" id="UP000321397">
    <property type="component" value="Chromosome"/>
</dbReference>
<dbReference type="EMBL" id="AP019834">
    <property type="protein sequence ID" value="BBM48418.1"/>
    <property type="molecule type" value="Genomic_DNA"/>
</dbReference>
<keyword evidence="1" id="KW-0472">Membrane</keyword>
<protein>
    <submittedName>
        <fullName evidence="2">Uncharacterized protein</fullName>
    </submittedName>
</protein>
<gene>
    <name evidence="2" type="ORF">JMUB3933_1934</name>
</gene>
<evidence type="ECO:0000313" key="2">
    <source>
        <dbReference type="EMBL" id="BBM48418.1"/>
    </source>
</evidence>
<keyword evidence="1" id="KW-1133">Transmembrane helix</keyword>
<reference evidence="2 3" key="1">
    <citation type="submission" date="2019-07" db="EMBL/GenBank/DDBJ databases">
        <title>Complete Genome Sequence of Leptotrichia wadei Strain JMUB3933.</title>
        <authorList>
            <person name="Watanabe S."/>
            <person name="Cui L."/>
        </authorList>
    </citation>
    <scope>NUCLEOTIDE SEQUENCE [LARGE SCALE GENOMIC DNA]</scope>
    <source>
        <strain evidence="2 3">JMUB3933</strain>
    </source>
</reference>
<feature type="transmembrane region" description="Helical" evidence="1">
    <location>
        <begin position="6"/>
        <end position="25"/>
    </location>
</feature>
<organism evidence="2 3">
    <name type="scientific">Leptotrichia wadei</name>
    <dbReference type="NCBI Taxonomy" id="157687"/>
    <lineage>
        <taxon>Bacteria</taxon>
        <taxon>Fusobacteriati</taxon>
        <taxon>Fusobacteriota</taxon>
        <taxon>Fusobacteriia</taxon>
        <taxon>Fusobacteriales</taxon>
        <taxon>Leptotrichiaceae</taxon>
        <taxon>Leptotrichia</taxon>
    </lineage>
</organism>
<sequence length="161" mass="18923">MFQNFVAYLAVFLSLILIVFIYALFQKFLAHQEKVLDRKEKIEFQKNKIINLYAPFLKEYIEHKSQNLTGKEKDLSSIFEIYLNVLEILVENIHLVPKSVFLVIPEFNAHLTLSDTSVESFDLHSTEHFIVIENLYSKIAFIMIEEYKAICKDLKIDCNID</sequence>
<dbReference type="AlphaFoldDB" id="A0A510K9T3"/>
<keyword evidence="1" id="KW-0812">Transmembrane</keyword>
<accession>A0A510K9T3</accession>
<evidence type="ECO:0000313" key="3">
    <source>
        <dbReference type="Proteomes" id="UP000321397"/>
    </source>
</evidence>
<name>A0A510K9T3_9FUSO</name>